<feature type="region of interest" description="Disordered" evidence="1">
    <location>
        <begin position="1"/>
        <end position="41"/>
    </location>
</feature>
<accession>A0AAV7V1G4</accession>
<protein>
    <submittedName>
        <fullName evidence="2">Uncharacterized protein</fullName>
    </submittedName>
</protein>
<name>A0AAV7V1G4_PLEWA</name>
<dbReference type="EMBL" id="JANPWB010000004">
    <property type="protein sequence ID" value="KAJ1194426.1"/>
    <property type="molecule type" value="Genomic_DNA"/>
</dbReference>
<gene>
    <name evidence="2" type="ORF">NDU88_003715</name>
</gene>
<evidence type="ECO:0000313" key="3">
    <source>
        <dbReference type="Proteomes" id="UP001066276"/>
    </source>
</evidence>
<evidence type="ECO:0000256" key="1">
    <source>
        <dbReference type="SAM" id="MobiDB-lite"/>
    </source>
</evidence>
<comment type="caution">
    <text evidence="2">The sequence shown here is derived from an EMBL/GenBank/DDBJ whole genome shotgun (WGS) entry which is preliminary data.</text>
</comment>
<keyword evidence="3" id="KW-1185">Reference proteome</keyword>
<organism evidence="2 3">
    <name type="scientific">Pleurodeles waltl</name>
    <name type="common">Iberian ribbed newt</name>
    <dbReference type="NCBI Taxonomy" id="8319"/>
    <lineage>
        <taxon>Eukaryota</taxon>
        <taxon>Metazoa</taxon>
        <taxon>Chordata</taxon>
        <taxon>Craniata</taxon>
        <taxon>Vertebrata</taxon>
        <taxon>Euteleostomi</taxon>
        <taxon>Amphibia</taxon>
        <taxon>Batrachia</taxon>
        <taxon>Caudata</taxon>
        <taxon>Salamandroidea</taxon>
        <taxon>Salamandridae</taxon>
        <taxon>Pleurodelinae</taxon>
        <taxon>Pleurodeles</taxon>
    </lineage>
</organism>
<feature type="compositionally biased region" description="Basic and acidic residues" evidence="1">
    <location>
        <begin position="24"/>
        <end position="40"/>
    </location>
</feature>
<proteinExistence type="predicted"/>
<dbReference type="Proteomes" id="UP001066276">
    <property type="component" value="Chromosome 2_2"/>
</dbReference>
<sequence>MGCAPPGNAPGGTCLSFAPGSSLEPDRSREPGSQARDRRPPFMAPFRGLHSSFPATEHMKAVGFNTFSSCFH</sequence>
<dbReference type="AlphaFoldDB" id="A0AAV7V1G4"/>
<evidence type="ECO:0000313" key="2">
    <source>
        <dbReference type="EMBL" id="KAJ1194426.1"/>
    </source>
</evidence>
<reference evidence="2" key="1">
    <citation type="journal article" date="2022" name="bioRxiv">
        <title>Sequencing and chromosome-scale assembly of the giantPleurodeles waltlgenome.</title>
        <authorList>
            <person name="Brown T."/>
            <person name="Elewa A."/>
            <person name="Iarovenko S."/>
            <person name="Subramanian E."/>
            <person name="Araus A.J."/>
            <person name="Petzold A."/>
            <person name="Susuki M."/>
            <person name="Suzuki K.-i.T."/>
            <person name="Hayashi T."/>
            <person name="Toyoda A."/>
            <person name="Oliveira C."/>
            <person name="Osipova E."/>
            <person name="Leigh N.D."/>
            <person name="Simon A."/>
            <person name="Yun M.H."/>
        </authorList>
    </citation>
    <scope>NUCLEOTIDE SEQUENCE</scope>
    <source>
        <strain evidence="2">20211129_DDA</strain>
        <tissue evidence="2">Liver</tissue>
    </source>
</reference>